<evidence type="ECO:0000256" key="6">
    <source>
        <dbReference type="ARBA" id="ARBA00022692"/>
    </source>
</evidence>
<evidence type="ECO:0000256" key="12">
    <source>
        <dbReference type="ARBA" id="ARBA00023136"/>
    </source>
</evidence>
<keyword evidence="5" id="KW-0808">Transferase</keyword>
<dbReference type="InterPro" id="IPR000858">
    <property type="entry name" value="S_locus_glycoprot_dom"/>
</dbReference>
<evidence type="ECO:0000256" key="15">
    <source>
        <dbReference type="ARBA" id="ARBA00023180"/>
    </source>
</evidence>
<evidence type="ECO:0000256" key="9">
    <source>
        <dbReference type="ARBA" id="ARBA00022777"/>
    </source>
</evidence>
<dbReference type="FunFam" id="3.30.200.20:FF:000059">
    <property type="entry name" value="S-receptor-like serine/threonine-protein kinase"/>
    <property type="match status" value="1"/>
</dbReference>
<comment type="subcellular location">
    <subcellularLocation>
        <location evidence="1">Membrane</location>
        <topology evidence="1">Single-pass type I membrane protein</topology>
    </subcellularLocation>
</comment>
<evidence type="ECO:0000256" key="14">
    <source>
        <dbReference type="ARBA" id="ARBA00023170"/>
    </source>
</evidence>
<dbReference type="SUPFAM" id="SSF56112">
    <property type="entry name" value="Protein kinase-like (PK-like)"/>
    <property type="match status" value="1"/>
</dbReference>
<evidence type="ECO:0000313" key="20">
    <source>
        <dbReference type="EnsemblPlants" id="AUR62005400-RA:cds"/>
    </source>
</evidence>
<dbReference type="Gramene" id="AUR62005400-RA">
    <property type="protein sequence ID" value="AUR62005400-RA:cds"/>
    <property type="gene ID" value="AUR62005400"/>
</dbReference>
<comment type="catalytic activity">
    <reaction evidence="16">
        <text>L-threonyl-[protein] + ATP = O-phospho-L-threonyl-[protein] + ADP + H(+)</text>
        <dbReference type="Rhea" id="RHEA:46608"/>
        <dbReference type="Rhea" id="RHEA-COMP:11060"/>
        <dbReference type="Rhea" id="RHEA-COMP:11605"/>
        <dbReference type="ChEBI" id="CHEBI:15378"/>
        <dbReference type="ChEBI" id="CHEBI:30013"/>
        <dbReference type="ChEBI" id="CHEBI:30616"/>
        <dbReference type="ChEBI" id="CHEBI:61977"/>
        <dbReference type="ChEBI" id="CHEBI:456216"/>
        <dbReference type="EC" id="2.7.11.1"/>
    </reaction>
</comment>
<keyword evidence="10 18" id="KW-0067">ATP-binding</keyword>
<dbReference type="CDD" id="cd00053">
    <property type="entry name" value="EGF"/>
    <property type="match status" value="1"/>
</dbReference>
<name>A0A803L0L2_CHEQI</name>
<keyword evidence="15" id="KW-0325">Glycoprotein</keyword>
<evidence type="ECO:0000256" key="18">
    <source>
        <dbReference type="PROSITE-ProRule" id="PRU10141"/>
    </source>
</evidence>
<dbReference type="PANTHER" id="PTHR47974:SF3">
    <property type="entry name" value="RECEPTOR-LIKE SERINE_THREONINE-PROTEIN KINASE"/>
    <property type="match status" value="1"/>
</dbReference>
<evidence type="ECO:0000256" key="11">
    <source>
        <dbReference type="ARBA" id="ARBA00022989"/>
    </source>
</evidence>
<evidence type="ECO:0000256" key="7">
    <source>
        <dbReference type="ARBA" id="ARBA00022729"/>
    </source>
</evidence>
<dbReference type="GO" id="GO:0005524">
    <property type="term" value="F:ATP binding"/>
    <property type="evidence" value="ECO:0007669"/>
    <property type="project" value="UniProtKB-UniRule"/>
</dbReference>
<dbReference type="GO" id="GO:0016020">
    <property type="term" value="C:membrane"/>
    <property type="evidence" value="ECO:0007669"/>
    <property type="project" value="UniProtKB-SubCell"/>
</dbReference>
<dbReference type="GO" id="GO:0048544">
    <property type="term" value="P:recognition of pollen"/>
    <property type="evidence" value="ECO:0007669"/>
    <property type="project" value="InterPro"/>
</dbReference>
<feature type="domain" description="Protein kinase" evidence="19">
    <location>
        <begin position="227"/>
        <end position="332"/>
    </location>
</feature>
<dbReference type="EnsemblPlants" id="AUR62005400-RA">
    <property type="protein sequence ID" value="AUR62005400-RA:cds"/>
    <property type="gene ID" value="AUR62005400"/>
</dbReference>
<dbReference type="InterPro" id="IPR017441">
    <property type="entry name" value="Protein_kinase_ATP_BS"/>
</dbReference>
<evidence type="ECO:0000256" key="1">
    <source>
        <dbReference type="ARBA" id="ARBA00004479"/>
    </source>
</evidence>
<evidence type="ECO:0000256" key="4">
    <source>
        <dbReference type="ARBA" id="ARBA00022536"/>
    </source>
</evidence>
<dbReference type="Proteomes" id="UP000596660">
    <property type="component" value="Unplaced"/>
</dbReference>
<evidence type="ECO:0000256" key="13">
    <source>
        <dbReference type="ARBA" id="ARBA00023157"/>
    </source>
</evidence>
<dbReference type="AlphaFoldDB" id="A0A803L0L2"/>
<keyword evidence="3" id="KW-0723">Serine/threonine-protein kinase</keyword>
<keyword evidence="12" id="KW-0472">Membrane</keyword>
<accession>A0A803L0L2</accession>
<protein>
    <recommendedName>
        <fullName evidence="2">non-specific serine/threonine protein kinase</fullName>
        <ecNumber evidence="2">2.7.11.1</ecNumber>
    </recommendedName>
</protein>
<dbReference type="PROSITE" id="PS00107">
    <property type="entry name" value="PROTEIN_KINASE_ATP"/>
    <property type="match status" value="1"/>
</dbReference>
<dbReference type="Pfam" id="PF00069">
    <property type="entry name" value="Pkinase"/>
    <property type="match status" value="1"/>
</dbReference>
<keyword evidence="11" id="KW-1133">Transmembrane helix</keyword>
<evidence type="ECO:0000256" key="2">
    <source>
        <dbReference type="ARBA" id="ARBA00012513"/>
    </source>
</evidence>
<sequence length="332" mass="37630">MGISSVYWPDIGLVSWEAGRITFNDSRVANFDSNGHFQSFDDLQFNAIDYGMGPQRRLTLDFDGNLRMYSLEDNGQWLVTWEAFIKQCNVNGLCGPNNLCKYSPYFGRKCTCLPGFKLKDHSNWMHGCEPEFEIPNNISPVPKNISASIISPNSTTEDQPKLYCDAGDTTIQLQRDYRTKDEGGLLKFMLWFAVGTGQNDSSKVTQDYDVIFGFKRFSHDELRKATKNFREEIGRGSYGVVYKGKLEDGRVAAIKKLVDGSDQGVAELLAEVSTIGRLNHMNLIDIWGYSAQGRQRLLVLEYMENKSLAEKLSKTSLSWERRYEIALGLQEA</sequence>
<proteinExistence type="predicted"/>
<keyword evidence="4" id="KW-0245">EGF-like domain</keyword>
<organism evidence="20 21">
    <name type="scientific">Chenopodium quinoa</name>
    <name type="common">Quinoa</name>
    <dbReference type="NCBI Taxonomy" id="63459"/>
    <lineage>
        <taxon>Eukaryota</taxon>
        <taxon>Viridiplantae</taxon>
        <taxon>Streptophyta</taxon>
        <taxon>Embryophyta</taxon>
        <taxon>Tracheophyta</taxon>
        <taxon>Spermatophyta</taxon>
        <taxon>Magnoliopsida</taxon>
        <taxon>eudicotyledons</taxon>
        <taxon>Gunneridae</taxon>
        <taxon>Pentapetalae</taxon>
        <taxon>Caryophyllales</taxon>
        <taxon>Chenopodiaceae</taxon>
        <taxon>Chenopodioideae</taxon>
        <taxon>Atripliceae</taxon>
        <taxon>Chenopodium</taxon>
    </lineage>
</organism>
<dbReference type="PANTHER" id="PTHR47974">
    <property type="entry name" value="OS07G0415500 PROTEIN"/>
    <property type="match status" value="1"/>
</dbReference>
<dbReference type="InterPro" id="IPR000719">
    <property type="entry name" value="Prot_kinase_dom"/>
</dbReference>
<keyword evidence="8 18" id="KW-0547">Nucleotide-binding</keyword>
<dbReference type="GO" id="GO:0004674">
    <property type="term" value="F:protein serine/threonine kinase activity"/>
    <property type="evidence" value="ECO:0007669"/>
    <property type="project" value="UniProtKB-KW"/>
</dbReference>
<evidence type="ECO:0000256" key="5">
    <source>
        <dbReference type="ARBA" id="ARBA00022679"/>
    </source>
</evidence>
<evidence type="ECO:0000256" key="3">
    <source>
        <dbReference type="ARBA" id="ARBA00022527"/>
    </source>
</evidence>
<evidence type="ECO:0000256" key="16">
    <source>
        <dbReference type="ARBA" id="ARBA00047899"/>
    </source>
</evidence>
<keyword evidence="9" id="KW-0418">Kinase</keyword>
<keyword evidence="21" id="KW-1185">Reference proteome</keyword>
<reference evidence="20" key="2">
    <citation type="submission" date="2021-03" db="UniProtKB">
        <authorList>
            <consortium name="EnsemblPlants"/>
        </authorList>
    </citation>
    <scope>IDENTIFICATION</scope>
</reference>
<feature type="binding site" evidence="18">
    <location>
        <position position="256"/>
    </location>
    <ligand>
        <name>ATP</name>
        <dbReference type="ChEBI" id="CHEBI:30616"/>
    </ligand>
</feature>
<evidence type="ECO:0000256" key="10">
    <source>
        <dbReference type="ARBA" id="ARBA00022840"/>
    </source>
</evidence>
<keyword evidence="7" id="KW-0732">Signal</keyword>
<dbReference type="EC" id="2.7.11.1" evidence="2"/>
<keyword evidence="14" id="KW-0675">Receptor</keyword>
<dbReference type="PROSITE" id="PS50011">
    <property type="entry name" value="PROTEIN_KINASE_DOM"/>
    <property type="match status" value="1"/>
</dbReference>
<dbReference type="Pfam" id="PF00954">
    <property type="entry name" value="S_locus_glycop"/>
    <property type="match status" value="1"/>
</dbReference>
<evidence type="ECO:0000256" key="8">
    <source>
        <dbReference type="ARBA" id="ARBA00022741"/>
    </source>
</evidence>
<reference evidence="20" key="1">
    <citation type="journal article" date="2017" name="Nature">
        <title>The genome of Chenopodium quinoa.</title>
        <authorList>
            <person name="Jarvis D.E."/>
            <person name="Ho Y.S."/>
            <person name="Lightfoot D.J."/>
            <person name="Schmoeckel S.M."/>
            <person name="Li B."/>
            <person name="Borm T.J.A."/>
            <person name="Ohyanagi H."/>
            <person name="Mineta K."/>
            <person name="Michell C.T."/>
            <person name="Saber N."/>
            <person name="Kharbatia N.M."/>
            <person name="Rupper R.R."/>
            <person name="Sharp A.R."/>
            <person name="Dally N."/>
            <person name="Boughton B.A."/>
            <person name="Woo Y.H."/>
            <person name="Gao G."/>
            <person name="Schijlen E.G.W.M."/>
            <person name="Guo X."/>
            <person name="Momin A.A."/>
            <person name="Negrao S."/>
            <person name="Al-Babili S."/>
            <person name="Gehring C."/>
            <person name="Roessner U."/>
            <person name="Jung C."/>
            <person name="Murphy K."/>
            <person name="Arold S.T."/>
            <person name="Gojobori T."/>
            <person name="van der Linden C.G."/>
            <person name="van Loo E.N."/>
            <person name="Jellen E.N."/>
            <person name="Maughan P.J."/>
            <person name="Tester M."/>
        </authorList>
    </citation>
    <scope>NUCLEOTIDE SEQUENCE [LARGE SCALE GENOMIC DNA]</scope>
    <source>
        <strain evidence="20">cv. PI 614886</strain>
    </source>
</reference>
<keyword evidence="13" id="KW-1015">Disulfide bond</keyword>
<evidence type="ECO:0000313" key="21">
    <source>
        <dbReference type="Proteomes" id="UP000596660"/>
    </source>
</evidence>
<evidence type="ECO:0000259" key="19">
    <source>
        <dbReference type="PROSITE" id="PS50011"/>
    </source>
</evidence>
<keyword evidence="6" id="KW-0812">Transmembrane</keyword>
<comment type="catalytic activity">
    <reaction evidence="17">
        <text>L-seryl-[protein] + ATP = O-phospho-L-seryl-[protein] + ADP + H(+)</text>
        <dbReference type="Rhea" id="RHEA:17989"/>
        <dbReference type="Rhea" id="RHEA-COMP:9863"/>
        <dbReference type="Rhea" id="RHEA-COMP:11604"/>
        <dbReference type="ChEBI" id="CHEBI:15378"/>
        <dbReference type="ChEBI" id="CHEBI:29999"/>
        <dbReference type="ChEBI" id="CHEBI:30616"/>
        <dbReference type="ChEBI" id="CHEBI:83421"/>
        <dbReference type="ChEBI" id="CHEBI:456216"/>
        <dbReference type="EC" id="2.7.11.1"/>
    </reaction>
</comment>
<dbReference type="InterPro" id="IPR011009">
    <property type="entry name" value="Kinase-like_dom_sf"/>
</dbReference>
<dbReference type="Gene3D" id="3.30.200.20">
    <property type="entry name" value="Phosphorylase Kinase, domain 1"/>
    <property type="match status" value="1"/>
</dbReference>
<dbReference type="OMA" id="DIGYSIC"/>
<evidence type="ECO:0000256" key="17">
    <source>
        <dbReference type="ARBA" id="ARBA00048679"/>
    </source>
</evidence>